<dbReference type="EMBL" id="JAINDJ010000008">
    <property type="protein sequence ID" value="KAG9439101.1"/>
    <property type="molecule type" value="Genomic_DNA"/>
</dbReference>
<keyword evidence="2" id="KW-1185">Reference proteome</keyword>
<comment type="caution">
    <text evidence="1">The sequence shown here is derived from an EMBL/GenBank/DDBJ whole genome shotgun (WGS) entry which is preliminary data.</text>
</comment>
<proteinExistence type="predicted"/>
<gene>
    <name evidence="1" type="ORF">H6P81_019266</name>
</gene>
<accession>A0AAV7DSD7</accession>
<reference evidence="1 2" key="1">
    <citation type="submission" date="2021-07" db="EMBL/GenBank/DDBJ databases">
        <title>The Aristolochia fimbriata genome: insights into angiosperm evolution, floral development and chemical biosynthesis.</title>
        <authorList>
            <person name="Jiao Y."/>
        </authorList>
    </citation>
    <scope>NUCLEOTIDE SEQUENCE [LARGE SCALE GENOMIC DNA]</scope>
    <source>
        <strain evidence="1">IBCAS-2021</strain>
        <tissue evidence="1">Leaf</tissue>
    </source>
</reference>
<dbReference type="Proteomes" id="UP000825729">
    <property type="component" value="Unassembled WGS sequence"/>
</dbReference>
<evidence type="ECO:0000313" key="2">
    <source>
        <dbReference type="Proteomes" id="UP000825729"/>
    </source>
</evidence>
<sequence length="120" mass="12980">MRAGNIIPASTSDSGGIVISLPKVSLVLGWRHCNAASLSVFDIWAVAFYCGPVSLKFGRQQLPVVRRINVTGWHEGVTTCRTRMARMRGECPMGVTPTDHVCSSSDLAAEENGDCSGWRN</sequence>
<dbReference type="AlphaFoldDB" id="A0AAV7DSD7"/>
<evidence type="ECO:0000313" key="1">
    <source>
        <dbReference type="EMBL" id="KAG9439101.1"/>
    </source>
</evidence>
<organism evidence="1 2">
    <name type="scientific">Aristolochia fimbriata</name>
    <name type="common">White veined hardy Dutchman's pipe vine</name>
    <dbReference type="NCBI Taxonomy" id="158543"/>
    <lineage>
        <taxon>Eukaryota</taxon>
        <taxon>Viridiplantae</taxon>
        <taxon>Streptophyta</taxon>
        <taxon>Embryophyta</taxon>
        <taxon>Tracheophyta</taxon>
        <taxon>Spermatophyta</taxon>
        <taxon>Magnoliopsida</taxon>
        <taxon>Magnoliidae</taxon>
        <taxon>Piperales</taxon>
        <taxon>Aristolochiaceae</taxon>
        <taxon>Aristolochia</taxon>
    </lineage>
</organism>
<protein>
    <submittedName>
        <fullName evidence="1">Uncharacterized protein</fullName>
    </submittedName>
</protein>
<name>A0AAV7DSD7_ARIFI</name>